<dbReference type="EMBL" id="CAXLJM020000027">
    <property type="protein sequence ID" value="CAL8094611.1"/>
    <property type="molecule type" value="Genomic_DNA"/>
</dbReference>
<comment type="caution">
    <text evidence="3">The sequence shown here is derived from an EMBL/GenBank/DDBJ whole genome shotgun (WGS) entry which is preliminary data.</text>
</comment>
<evidence type="ECO:0000256" key="2">
    <source>
        <dbReference type="SAM" id="MobiDB-lite"/>
    </source>
</evidence>
<feature type="compositionally biased region" description="Basic and acidic residues" evidence="2">
    <location>
        <begin position="91"/>
        <end position="102"/>
    </location>
</feature>
<keyword evidence="1" id="KW-0175">Coiled coil</keyword>
<feature type="region of interest" description="Disordered" evidence="2">
    <location>
        <begin position="1237"/>
        <end position="1297"/>
    </location>
</feature>
<feature type="compositionally biased region" description="Polar residues" evidence="2">
    <location>
        <begin position="1237"/>
        <end position="1250"/>
    </location>
</feature>
<feature type="region of interest" description="Disordered" evidence="2">
    <location>
        <begin position="304"/>
        <end position="382"/>
    </location>
</feature>
<accession>A0ABP1Q9D7</accession>
<organism evidence="3 4">
    <name type="scientific">Orchesella dallaii</name>
    <dbReference type="NCBI Taxonomy" id="48710"/>
    <lineage>
        <taxon>Eukaryota</taxon>
        <taxon>Metazoa</taxon>
        <taxon>Ecdysozoa</taxon>
        <taxon>Arthropoda</taxon>
        <taxon>Hexapoda</taxon>
        <taxon>Collembola</taxon>
        <taxon>Entomobryomorpha</taxon>
        <taxon>Entomobryoidea</taxon>
        <taxon>Orchesellidae</taxon>
        <taxon>Orchesellinae</taxon>
        <taxon>Orchesella</taxon>
    </lineage>
</organism>
<feature type="compositionally biased region" description="Low complexity" evidence="2">
    <location>
        <begin position="33"/>
        <end position="46"/>
    </location>
</feature>
<feature type="compositionally biased region" description="Acidic residues" evidence="2">
    <location>
        <begin position="110"/>
        <end position="120"/>
    </location>
</feature>
<feature type="compositionally biased region" description="Low complexity" evidence="2">
    <location>
        <begin position="489"/>
        <end position="519"/>
    </location>
</feature>
<feature type="region of interest" description="Disordered" evidence="2">
    <location>
        <begin position="489"/>
        <end position="539"/>
    </location>
</feature>
<sequence length="1297" mass="144967">MSDTDDTDALLTCDPSGGLRNLLSMTMEGISTSQLDSQSLDNSNLSEQDSKSKSNGNHTTETSNLEISDFFNSEGELVLSGLSQFSDASDSDSHVTETKDESSIDNANIEGDDADDESDSSVETNTVVPTVSKSKSNNVNKPNNSDSVKEVNENGKLELSNNSIIQINRKVHAESFKNKIDPCATVPEEIQADLKRQLLHANRKNPGFQNWLESGESQVTYGVLNLNLNDLKTFAEGLSRTNIFPPSPKVSTFVRTTNDKGEQVFTRAPNFRTPGGYRPSKNPKPCRDLTDEQIREEVRKMYAFPDANDEEDDNKKQNDSSIQKTPVEKDSSEAETKDNVTGDPKVIEDEQKSKPKVEFDFMHGTPIPNEFGKGKTGKPIKRKLLPNGGGVCGGTIGSIPDLGFGIRDFMSKEKEVDEPVVERSTSWVTGASSSTSTQEKPTNSSEFNTNTEKQPQRFTFGYGDEENMLSPIRSSVIKTTGFQVNSSLLQSQRLQPSPAKSNDSSSASQSDLFASASASPICDKASSKNGSKYKGTSSNTSNAIIVTKPEVIGGTKAHTSKRRVIKKAATKFRGMASHRSPKGMEGSEGRDAVPVESIASDLEKILSEYELPAEELEALINNLDDEDIDLTAVEFIESDEADGNFVDALSQLKLNDWSNDESYNEMYHAEKFKREQCEKELHFLQQSVLSEKQQNAVLEGTLKRRNMMLVQITMAFNRVCKEWKKFDSESKATVNKLQHDQKLLAAACKHSKDRISQYEKELHKTVELADSFKSKLVDVQMERDESVQTLKKANSELEEKIAKLKDDMEMLRNERDATLRALRESQIRLDEGKISFEKMEAHLKDLEEKDNESCQKYEELLQAKSQQESSYIEVVARQKELETLVMNLTMELNQEKASKEQLKRDLHDEAERKTRAEAERLHDYYNKKVQEILKSATEEAARAEAALKDQIKRASVESERKLTECKERFQRDMDMLKAKYEAEIDRLKRENLHKQLLISSTVKQLQMGDSPNLEVNSLNMPNRTPYQKEGFDIIKGHHSKDSCGSHSKSGYSQFSKFTLDHIPQSVIVPSAHHSMENTPESMKSKYEEIPFEAGKLLARFKTSTPVESHGPRNHNDGAAGDGRSVKSSTSDEPAKLLEKVCGDKVVSCNSSSAESKNLFSHLLEAPVKPEKEQLQMKYVGSNEKHPEAPLDPTLQKCIQELLKSYADKFQPEVRNGSSISADVPAINNVQDYINEFNNKNDGGESPSCNNDNDRLACSSTSEYHSNSNRSESRKTKGKVEFNTSKIQPPSQDKPPWK</sequence>
<feature type="compositionally biased region" description="Basic and acidic residues" evidence="2">
    <location>
        <begin position="326"/>
        <end position="361"/>
    </location>
</feature>
<evidence type="ECO:0000256" key="1">
    <source>
        <dbReference type="SAM" id="Coils"/>
    </source>
</evidence>
<feature type="compositionally biased region" description="Polar residues" evidence="2">
    <location>
        <begin position="53"/>
        <end position="66"/>
    </location>
</feature>
<feature type="compositionally biased region" description="Polar residues" evidence="2">
    <location>
        <begin position="527"/>
        <end position="539"/>
    </location>
</feature>
<feature type="compositionally biased region" description="Basic and acidic residues" evidence="2">
    <location>
        <begin position="1270"/>
        <end position="1279"/>
    </location>
</feature>
<feature type="compositionally biased region" description="Low complexity" evidence="2">
    <location>
        <begin position="124"/>
        <end position="146"/>
    </location>
</feature>
<reference evidence="3 4" key="1">
    <citation type="submission" date="2024-08" db="EMBL/GenBank/DDBJ databases">
        <authorList>
            <person name="Cucini C."/>
            <person name="Frati F."/>
        </authorList>
    </citation>
    <scope>NUCLEOTIDE SEQUENCE [LARGE SCALE GENOMIC DNA]</scope>
</reference>
<feature type="region of interest" description="Disordered" evidence="2">
    <location>
        <begin position="1103"/>
        <end position="1133"/>
    </location>
</feature>
<feature type="region of interest" description="Disordered" evidence="2">
    <location>
        <begin position="30"/>
        <end position="66"/>
    </location>
</feature>
<feature type="compositionally biased region" description="Polar residues" evidence="2">
    <location>
        <begin position="1257"/>
        <end position="1269"/>
    </location>
</feature>
<protein>
    <submittedName>
        <fullName evidence="3">Uncharacterized protein</fullName>
    </submittedName>
</protein>
<feature type="region of interest" description="Disordered" evidence="2">
    <location>
        <begin position="266"/>
        <end position="288"/>
    </location>
</feature>
<feature type="region of interest" description="Disordered" evidence="2">
    <location>
        <begin position="414"/>
        <end position="464"/>
    </location>
</feature>
<feature type="compositionally biased region" description="Polar residues" evidence="2">
    <location>
        <begin position="1281"/>
        <end position="1290"/>
    </location>
</feature>
<feature type="region of interest" description="Disordered" evidence="2">
    <location>
        <begin position="572"/>
        <end position="591"/>
    </location>
</feature>
<gene>
    <name evidence="3" type="ORF">ODALV1_LOCUS8835</name>
</gene>
<feature type="compositionally biased region" description="Polar residues" evidence="2">
    <location>
        <begin position="423"/>
        <end position="457"/>
    </location>
</feature>
<evidence type="ECO:0000313" key="3">
    <source>
        <dbReference type="EMBL" id="CAL8094611.1"/>
    </source>
</evidence>
<feature type="region of interest" description="Disordered" evidence="2">
    <location>
        <begin position="85"/>
        <end position="149"/>
    </location>
</feature>
<keyword evidence="4" id="KW-1185">Reference proteome</keyword>
<proteinExistence type="predicted"/>
<evidence type="ECO:0000313" key="4">
    <source>
        <dbReference type="Proteomes" id="UP001642540"/>
    </source>
</evidence>
<dbReference type="Proteomes" id="UP001642540">
    <property type="component" value="Unassembled WGS sequence"/>
</dbReference>
<feature type="coiled-coil region" evidence="1">
    <location>
        <begin position="783"/>
        <end position="997"/>
    </location>
</feature>
<name>A0ABP1Q9D7_9HEXA</name>